<evidence type="ECO:0008006" key="4">
    <source>
        <dbReference type="Google" id="ProtNLM"/>
    </source>
</evidence>
<comment type="caution">
    <text evidence="2">The sequence shown here is derived from an EMBL/GenBank/DDBJ whole genome shotgun (WGS) entry which is preliminary data.</text>
</comment>
<evidence type="ECO:0000256" key="1">
    <source>
        <dbReference type="SAM" id="Phobius"/>
    </source>
</evidence>
<evidence type="ECO:0000313" key="2">
    <source>
        <dbReference type="EMBL" id="KAA6303580.1"/>
    </source>
</evidence>
<sequence>MCQKIAHLSQFGHLLHLLNEMKLFLFGLLFIFALYSKFNNFIMKNTLFTLVLAMSFAIGIPFVADGKSFVEVNQWKIAYNQKQQGIDILKDAKPVFTGLYASYRFNGKEISSADYSKRSFQTTTITDVFGQGKIFTVIYTDNDLPVLKQNFYIYPHRDYILTDFTLECRDVARQRDAACRVSTNYMAPVNLKNITLPFDTKTAQALFIPYDNDAWVRYQSHAFPFDSLVSYEVTAVFDNASRKGLVVGSVEHDTWKTGVELTKAGDKGLEKLVCYGGIATHLTRDSKPHGALSGKIIQSPKVLLGLFDDWRTGLETYGEANALVTPPKAWDKAVPFGWNSWGVLQFKLTYPKAMEVSDFFASNLQNNHFVNPDHTLYIGLDSGWNRFSEDELKAFVKKCKENGQIAGIYWTPFTDWGKNPERKVDDAESYKYKDIYVYANGKPQELDGAFAIDPTHPAIEERMKKTADLFHRCGFEYVKTDFMTHGALEGDSWYNKEIQTGTQAYNYGLQLLDQYFGDMYINLSIAPIFPAQYAQSRRIACDAWNKIKDTEYTLNATSYGWWLDRIYQYNDADHVVLNDATEGENRARITSAVITGLFITGDDFSKGGSEQGKERAKKYLTHPLINAIANGVSFRPLEGNGEKSENQFVREDATGIYYVYFNYTENAVELTIPLDRIVPVETWHATSPQHATDLWNNQTININNKVIVPGKDVLVLRINK</sequence>
<evidence type="ECO:0000313" key="3">
    <source>
        <dbReference type="Proteomes" id="UP000324575"/>
    </source>
</evidence>
<gene>
    <name evidence="2" type="ORF">EZS26_000131</name>
</gene>
<dbReference type="EMBL" id="SNRX01000001">
    <property type="protein sequence ID" value="KAA6303580.1"/>
    <property type="molecule type" value="Genomic_DNA"/>
</dbReference>
<feature type="transmembrane region" description="Helical" evidence="1">
    <location>
        <begin position="14"/>
        <end position="35"/>
    </location>
</feature>
<reference evidence="2 3" key="1">
    <citation type="submission" date="2019-03" db="EMBL/GenBank/DDBJ databases">
        <title>Single cell metagenomics reveals metabolic interactions within the superorganism composed of flagellate Streblomastix strix and complex community of Bacteroidetes bacteria on its surface.</title>
        <authorList>
            <person name="Treitli S.C."/>
            <person name="Kolisko M."/>
            <person name="Husnik F."/>
            <person name="Keeling P."/>
            <person name="Hampl V."/>
        </authorList>
    </citation>
    <scope>NUCLEOTIDE SEQUENCE [LARGE SCALE GENOMIC DNA]</scope>
    <source>
        <strain evidence="2">St1</strain>
    </source>
</reference>
<protein>
    <recommendedName>
        <fullName evidence="4">Alpha-galactosidase</fullName>
    </recommendedName>
</protein>
<proteinExistence type="predicted"/>
<dbReference type="SUPFAM" id="SSF51445">
    <property type="entry name" value="(Trans)glycosidases"/>
    <property type="match status" value="1"/>
</dbReference>
<keyword evidence="1" id="KW-1133">Transmembrane helix</keyword>
<keyword evidence="1" id="KW-0812">Transmembrane</keyword>
<name>A0A5M8P5T2_9BACT</name>
<dbReference type="Gene3D" id="3.20.20.70">
    <property type="entry name" value="Aldolase class I"/>
    <property type="match status" value="1"/>
</dbReference>
<keyword evidence="1" id="KW-0472">Membrane</keyword>
<dbReference type="AlphaFoldDB" id="A0A5M8P5T2"/>
<organism evidence="2 3">
    <name type="scientific">Candidatus Ordinivivax streblomastigis</name>
    <dbReference type="NCBI Taxonomy" id="2540710"/>
    <lineage>
        <taxon>Bacteria</taxon>
        <taxon>Pseudomonadati</taxon>
        <taxon>Bacteroidota</taxon>
        <taxon>Bacteroidia</taxon>
        <taxon>Bacteroidales</taxon>
        <taxon>Candidatus Ordinivivax</taxon>
    </lineage>
</organism>
<dbReference type="InterPro" id="IPR013785">
    <property type="entry name" value="Aldolase_TIM"/>
</dbReference>
<dbReference type="InterPro" id="IPR017853">
    <property type="entry name" value="GH"/>
</dbReference>
<accession>A0A5M8P5T2</accession>
<feature type="transmembrane region" description="Helical" evidence="1">
    <location>
        <begin position="47"/>
        <end position="64"/>
    </location>
</feature>
<dbReference type="Proteomes" id="UP000324575">
    <property type="component" value="Unassembled WGS sequence"/>
</dbReference>